<organism evidence="2 3">
    <name type="scientific">Actinomadura rubteroloni</name>
    <dbReference type="NCBI Taxonomy" id="1926885"/>
    <lineage>
        <taxon>Bacteria</taxon>
        <taxon>Bacillati</taxon>
        <taxon>Actinomycetota</taxon>
        <taxon>Actinomycetes</taxon>
        <taxon>Streptosporangiales</taxon>
        <taxon>Thermomonosporaceae</taxon>
        <taxon>Actinomadura</taxon>
    </lineage>
</organism>
<reference evidence="2 3" key="1">
    <citation type="journal article" date="2017" name="Chemistry">
        <title>Isolation, Biosynthesis and Chemical Modifications of Rubterolones A-F: Rare Tropolone Alkaloids from Actinomadura sp. 5-2.</title>
        <authorList>
            <person name="Guo H."/>
            <person name="Benndorf R."/>
            <person name="Leichnitz D."/>
            <person name="Klassen J.L."/>
            <person name="Vollmers J."/>
            <person name="Gorls H."/>
            <person name="Steinacker M."/>
            <person name="Weigel C."/>
            <person name="Dahse H.M."/>
            <person name="Kaster A.K."/>
            <person name="de Beer Z.W."/>
            <person name="Poulsen M."/>
            <person name="Beemelmanns C."/>
        </authorList>
    </citation>
    <scope>NUCLEOTIDE SEQUENCE [LARGE SCALE GENOMIC DNA]</scope>
    <source>
        <strain evidence="2 3">5-2</strain>
    </source>
</reference>
<keyword evidence="3" id="KW-1185">Reference proteome</keyword>
<dbReference type="EMBL" id="MTBP01000002">
    <property type="protein sequence ID" value="POM25049.1"/>
    <property type="molecule type" value="Genomic_DNA"/>
</dbReference>
<keyword evidence="1" id="KW-0812">Transmembrane</keyword>
<keyword evidence="1" id="KW-1133">Transmembrane helix</keyword>
<name>A0A2P4UJ05_9ACTN</name>
<comment type="caution">
    <text evidence="2">The sequence shown here is derived from an EMBL/GenBank/DDBJ whole genome shotgun (WGS) entry which is preliminary data.</text>
</comment>
<proteinExistence type="predicted"/>
<evidence type="ECO:0000256" key="1">
    <source>
        <dbReference type="SAM" id="Phobius"/>
    </source>
</evidence>
<accession>A0A2P4UJ05</accession>
<keyword evidence="1" id="KW-0472">Membrane</keyword>
<dbReference type="Proteomes" id="UP000242367">
    <property type="component" value="Unassembled WGS sequence"/>
</dbReference>
<feature type="transmembrane region" description="Helical" evidence="1">
    <location>
        <begin position="72"/>
        <end position="91"/>
    </location>
</feature>
<gene>
    <name evidence="2" type="ORF">BTM25_36910</name>
</gene>
<evidence type="ECO:0000313" key="3">
    <source>
        <dbReference type="Proteomes" id="UP000242367"/>
    </source>
</evidence>
<sequence length="131" mass="12637">MRVVLALAAALGTVVAGLVLDAALVLLAGAHVTTWPSSVATVLLVHVPWTVALGLAVVVADAVHRGRGPAHAVALFGVPALAAALSVVAGAGSHALAGGLVAAVEAAAGAALAALAVRRLRPSDAGYLPAR</sequence>
<dbReference type="AlphaFoldDB" id="A0A2P4UJ05"/>
<feature type="transmembrane region" description="Helical" evidence="1">
    <location>
        <begin position="40"/>
        <end position="60"/>
    </location>
</feature>
<dbReference type="RefSeq" id="WP_103564102.1">
    <property type="nucleotide sequence ID" value="NZ_MTBP01000002.1"/>
</dbReference>
<protein>
    <submittedName>
        <fullName evidence="2">Uncharacterized protein</fullName>
    </submittedName>
</protein>
<feature type="transmembrane region" description="Helical" evidence="1">
    <location>
        <begin position="97"/>
        <end position="117"/>
    </location>
</feature>
<evidence type="ECO:0000313" key="2">
    <source>
        <dbReference type="EMBL" id="POM25049.1"/>
    </source>
</evidence>